<dbReference type="GeneID" id="54476469"/>
<evidence type="ECO:0000313" key="5">
    <source>
        <dbReference type="EMBL" id="KAF2483709.1"/>
    </source>
</evidence>
<dbReference type="InterPro" id="IPR036910">
    <property type="entry name" value="HMG_box_dom_sf"/>
</dbReference>
<feature type="compositionally biased region" description="Low complexity" evidence="3">
    <location>
        <begin position="334"/>
        <end position="356"/>
    </location>
</feature>
<sequence length="374" mass="39513">MAGPSMTYGAPAYMADAPPFKTVNIDVGEFIRTRDALTSAYLGLSGAIDRASKAYLEHTQIVLNGDASLDVSHLLLPFNNFANHMQVAQQALHPNNAVVAPPMLSNSADLAVPPAATEPEVPGKKKRSKRAYKPRDPNAPKRPLTAYFRYLGEQRPTIAREIQENPTAFNATGKPGDISRVATERWNQMQTPDREPYHAAYRVALKEYERDMQRFKALAGIDPNTIDPADVLAAADPGAELASDDGAEFESLVDEDEQLVAPQPPPPAAKPAKKAAAKKSAAPIPAVAAPGFTSTNLSGVVPAAVPASSSPERKRKAGADAEGSTKKRGRKSGAEAVAASPVPVAATPVAAAADTDASAKKKKEKKTKKKGVEA</sequence>
<accession>A0A6A6PUB8</accession>
<dbReference type="EMBL" id="MU001635">
    <property type="protein sequence ID" value="KAF2483709.1"/>
    <property type="molecule type" value="Genomic_DNA"/>
</dbReference>
<dbReference type="InterPro" id="IPR009071">
    <property type="entry name" value="HMG_box_dom"/>
</dbReference>
<dbReference type="SUPFAM" id="SSF47095">
    <property type="entry name" value="HMG-box"/>
    <property type="match status" value="1"/>
</dbReference>
<feature type="DNA-binding region" description="HMG box" evidence="2">
    <location>
        <begin position="140"/>
        <end position="216"/>
    </location>
</feature>
<evidence type="ECO:0000313" key="6">
    <source>
        <dbReference type="Proteomes" id="UP000799767"/>
    </source>
</evidence>
<dbReference type="GO" id="GO:0005634">
    <property type="term" value="C:nucleus"/>
    <property type="evidence" value="ECO:0007669"/>
    <property type="project" value="UniProtKB-UniRule"/>
</dbReference>
<dbReference type="OrthoDB" id="5550281at2759"/>
<reference evidence="5" key="1">
    <citation type="journal article" date="2020" name="Stud. Mycol.">
        <title>101 Dothideomycetes genomes: a test case for predicting lifestyles and emergence of pathogens.</title>
        <authorList>
            <person name="Haridas S."/>
            <person name="Albert R."/>
            <person name="Binder M."/>
            <person name="Bloem J."/>
            <person name="Labutti K."/>
            <person name="Salamov A."/>
            <person name="Andreopoulos B."/>
            <person name="Baker S."/>
            <person name="Barry K."/>
            <person name="Bills G."/>
            <person name="Bluhm B."/>
            <person name="Cannon C."/>
            <person name="Castanera R."/>
            <person name="Culley D."/>
            <person name="Daum C."/>
            <person name="Ezra D."/>
            <person name="Gonzalez J."/>
            <person name="Henrissat B."/>
            <person name="Kuo A."/>
            <person name="Liang C."/>
            <person name="Lipzen A."/>
            <person name="Lutzoni F."/>
            <person name="Magnuson J."/>
            <person name="Mondo S."/>
            <person name="Nolan M."/>
            <person name="Ohm R."/>
            <person name="Pangilinan J."/>
            <person name="Park H.-J."/>
            <person name="Ramirez L."/>
            <person name="Alfaro M."/>
            <person name="Sun H."/>
            <person name="Tritt A."/>
            <person name="Yoshinaga Y."/>
            <person name="Zwiers L.-H."/>
            <person name="Turgeon B."/>
            <person name="Goodwin S."/>
            <person name="Spatafora J."/>
            <person name="Crous P."/>
            <person name="Grigoriev I."/>
        </authorList>
    </citation>
    <scope>NUCLEOTIDE SEQUENCE</scope>
    <source>
        <strain evidence="5">CBS 113389</strain>
    </source>
</reference>
<dbReference type="RefSeq" id="XP_033590279.1">
    <property type="nucleotide sequence ID" value="XM_033735467.1"/>
</dbReference>
<feature type="domain" description="HMG box" evidence="4">
    <location>
        <begin position="140"/>
        <end position="216"/>
    </location>
</feature>
<feature type="region of interest" description="Disordered" evidence="3">
    <location>
        <begin position="242"/>
        <end position="374"/>
    </location>
</feature>
<evidence type="ECO:0000256" key="1">
    <source>
        <dbReference type="ARBA" id="ARBA00023125"/>
    </source>
</evidence>
<evidence type="ECO:0000256" key="2">
    <source>
        <dbReference type="PROSITE-ProRule" id="PRU00267"/>
    </source>
</evidence>
<evidence type="ECO:0000256" key="3">
    <source>
        <dbReference type="SAM" id="MobiDB-lite"/>
    </source>
</evidence>
<dbReference type="PANTHER" id="PTHR48112:SF5">
    <property type="entry name" value="BOX PROTEIN, PUTATIVE (AFU_ORTHOLOGUE AFUA_1G04550)-RELATED"/>
    <property type="match status" value="1"/>
</dbReference>
<dbReference type="PROSITE" id="PS50118">
    <property type="entry name" value="HMG_BOX_2"/>
    <property type="match status" value="1"/>
</dbReference>
<feature type="compositionally biased region" description="Low complexity" evidence="3">
    <location>
        <begin position="300"/>
        <end position="310"/>
    </location>
</feature>
<feature type="compositionally biased region" description="Acidic residues" evidence="3">
    <location>
        <begin position="242"/>
        <end position="258"/>
    </location>
</feature>
<organism evidence="5 6">
    <name type="scientific">Neohortaea acidophila</name>
    <dbReference type="NCBI Taxonomy" id="245834"/>
    <lineage>
        <taxon>Eukaryota</taxon>
        <taxon>Fungi</taxon>
        <taxon>Dikarya</taxon>
        <taxon>Ascomycota</taxon>
        <taxon>Pezizomycotina</taxon>
        <taxon>Dothideomycetes</taxon>
        <taxon>Dothideomycetidae</taxon>
        <taxon>Mycosphaerellales</taxon>
        <taxon>Teratosphaeriaceae</taxon>
        <taxon>Neohortaea</taxon>
    </lineage>
</organism>
<feature type="region of interest" description="Disordered" evidence="3">
    <location>
        <begin position="113"/>
        <end position="143"/>
    </location>
</feature>
<keyword evidence="2" id="KW-0539">Nucleus</keyword>
<dbReference type="CDD" id="cd22012">
    <property type="entry name" value="HMG-box_ABF2_IXR1-like_rpt2"/>
    <property type="match status" value="1"/>
</dbReference>
<proteinExistence type="predicted"/>
<protein>
    <recommendedName>
        <fullName evidence="4">HMG box domain-containing protein</fullName>
    </recommendedName>
</protein>
<dbReference type="GO" id="GO:0003677">
    <property type="term" value="F:DNA binding"/>
    <property type="evidence" value="ECO:0007669"/>
    <property type="project" value="UniProtKB-UniRule"/>
</dbReference>
<name>A0A6A6PUB8_9PEZI</name>
<dbReference type="Proteomes" id="UP000799767">
    <property type="component" value="Unassembled WGS sequence"/>
</dbReference>
<feature type="compositionally biased region" description="Low complexity" evidence="3">
    <location>
        <begin position="278"/>
        <end position="290"/>
    </location>
</feature>
<keyword evidence="6" id="KW-1185">Reference proteome</keyword>
<keyword evidence="1 2" id="KW-0238">DNA-binding</keyword>
<evidence type="ECO:0000259" key="4">
    <source>
        <dbReference type="PROSITE" id="PS50118"/>
    </source>
</evidence>
<feature type="compositionally biased region" description="Basic residues" evidence="3">
    <location>
        <begin position="360"/>
        <end position="374"/>
    </location>
</feature>
<dbReference type="AlphaFoldDB" id="A0A6A6PUB8"/>
<gene>
    <name evidence="5" type="ORF">BDY17DRAFT_310666</name>
</gene>
<dbReference type="InterPro" id="IPR050342">
    <property type="entry name" value="HMGB"/>
</dbReference>
<dbReference type="SMART" id="SM00398">
    <property type="entry name" value="HMG"/>
    <property type="match status" value="1"/>
</dbReference>
<dbReference type="Pfam" id="PF00505">
    <property type="entry name" value="HMG_box"/>
    <property type="match status" value="1"/>
</dbReference>
<dbReference type="Gene3D" id="1.10.30.10">
    <property type="entry name" value="High mobility group box domain"/>
    <property type="match status" value="1"/>
</dbReference>
<dbReference type="PANTHER" id="PTHR48112">
    <property type="entry name" value="HIGH MOBILITY GROUP PROTEIN DSP1"/>
    <property type="match status" value="1"/>
</dbReference>